<feature type="domain" description="Hemerythrin-like" evidence="1">
    <location>
        <begin position="44"/>
        <end position="172"/>
    </location>
</feature>
<dbReference type="Gene3D" id="1.20.120.1370">
    <property type="entry name" value="Regulator of RNA polymerase sigma(70) subunit, domain 4"/>
    <property type="match status" value="1"/>
</dbReference>
<gene>
    <name evidence="2" type="ORF">IWH25_05420</name>
</gene>
<keyword evidence="3" id="KW-1185">Reference proteome</keyword>
<evidence type="ECO:0000259" key="1">
    <source>
        <dbReference type="Pfam" id="PF01814"/>
    </source>
</evidence>
<evidence type="ECO:0000313" key="2">
    <source>
        <dbReference type="EMBL" id="QRJ64788.1"/>
    </source>
</evidence>
<dbReference type="EMBL" id="CP064781">
    <property type="protein sequence ID" value="QRJ64788.1"/>
    <property type="molecule type" value="Genomic_DNA"/>
</dbReference>
<dbReference type="KEGG" id="ares:IWH25_05420"/>
<dbReference type="InterPro" id="IPR012312">
    <property type="entry name" value="Hemerythrin-like"/>
</dbReference>
<name>A0A974Y4T1_9RHOO</name>
<reference evidence="2" key="1">
    <citation type="submission" date="2020-11" db="EMBL/GenBank/DDBJ databases">
        <title>Azospira restricta DSM 18626 genome sequence.</title>
        <authorList>
            <person name="Moe W.M."/>
        </authorList>
    </citation>
    <scope>NUCLEOTIDE SEQUENCE</scope>
    <source>
        <strain evidence="2">DSM 18626</strain>
    </source>
</reference>
<evidence type="ECO:0000313" key="3">
    <source>
        <dbReference type="Proteomes" id="UP000663444"/>
    </source>
</evidence>
<organism evidence="2 3">
    <name type="scientific">Azospira restricta</name>
    <dbReference type="NCBI Taxonomy" id="404405"/>
    <lineage>
        <taxon>Bacteria</taxon>
        <taxon>Pseudomonadati</taxon>
        <taxon>Pseudomonadota</taxon>
        <taxon>Betaproteobacteria</taxon>
        <taxon>Rhodocyclales</taxon>
        <taxon>Rhodocyclaceae</taxon>
        <taxon>Azospira</taxon>
    </lineage>
</organism>
<dbReference type="Pfam" id="PF01814">
    <property type="entry name" value="Hemerythrin"/>
    <property type="match status" value="1"/>
</dbReference>
<sequence>MFLFDLLFGKRDAAPAATVEAPAAAVREESAAPGTSIRFHPELIGKLTADHQLLLSLFGETSAAAARGDVAAAAARLEEFRVALQSHLLTENIRLYVYLEHALADDAASHALIHDFRHEMDGIGRVVVGFLGKYRDLAAHPERAAAFAEELAGIGKVLVERVRREEETLYPLYAG</sequence>
<protein>
    <submittedName>
        <fullName evidence="2">Hemerythrin domain-containing protein</fullName>
    </submittedName>
</protein>
<dbReference type="Proteomes" id="UP000663444">
    <property type="component" value="Chromosome"/>
</dbReference>
<accession>A0A974Y4T1</accession>
<dbReference type="RefSeq" id="WP_203388315.1">
    <property type="nucleotide sequence ID" value="NZ_CP064781.1"/>
</dbReference>
<proteinExistence type="predicted"/>
<dbReference type="InterPro" id="IPR038309">
    <property type="entry name" value="Rsd/AlgQ_sf"/>
</dbReference>
<dbReference type="AlphaFoldDB" id="A0A974Y4T1"/>